<dbReference type="OrthoDB" id="362025at2759"/>
<dbReference type="Proteomes" id="UP000236319">
    <property type="component" value="Unassembled WGS sequence"/>
</dbReference>
<protein>
    <submittedName>
        <fullName evidence="2">Nucleolar pre-ribosomal-associated 1, putative</fullName>
    </submittedName>
</protein>
<evidence type="ECO:0000313" key="3">
    <source>
        <dbReference type="Proteomes" id="UP000236319"/>
    </source>
</evidence>
<feature type="domain" description="URB1 C-terminal" evidence="1">
    <location>
        <begin position="1456"/>
        <end position="1652"/>
    </location>
</feature>
<dbReference type="InterPro" id="IPR032436">
    <property type="entry name" value="URB1_C"/>
</dbReference>
<proteinExistence type="predicted"/>
<accession>A0A2H6KCT4</accession>
<dbReference type="InterPro" id="IPR039844">
    <property type="entry name" value="URB1"/>
</dbReference>
<dbReference type="GeneID" id="39874539"/>
<name>A0A2H6KCT4_9APIC</name>
<sequence>MENDYCVTGLQVAAAIVRRDFQAVCPSYTLKDSDQHPKKKANTGQAKHEYVLYRPFCGDVDAVNRYLAASPRAVEVFDLLTSGQPEAQKPGLALLWFMLKRCASAELKQQLADYVLTRLCEHIPALIALGDSALHYLLSTVLECLLTAPDESVRVFLTAFSFHKFLGKHAVRKGACNAFSVSRFYAELVDDGVVQDVGLREFLPQTRNDSCDVDDVVELRHANAKKQLCILLILGLKGFNIIRRSTVLHQIFEHIKQDGLLDSICTIRLFILVMANVISTQCATLSLTLRNAQRSELPENVIAAVAGALSNAIAQITATPNAEHEWMVRLNGTVAATFSEFVTNVRDICDAATLAKVLLKFDATQLTIVEILLPLLKANAQLGRHYMPALRCKFNGALEHISLVKFTTQWFTHIQGLQIKQEEALEYLPSFLNQSFFNSGLLSNNRWARLGTLRMLVALMRFVTSSAGNESCSDIHPAVREHICNTIPDFKTLLNVKPTPKEHTGTDGSNISLNIKNETRIMVSNELRSVVTEESGDVILAIDDDDDITEWLKCLHLYGVFVGIREGRSLYDPCKLLKEKAIIDNANELVAGINSTDDEHVCTKKLRSALQLDMALVDCLFSIGVGEIHKGVALNKVQSVCFNFILRRYTELKAALGRRSWDEPLMQSYKDKCEKYVKQVLQGSGVFPSDPSPWMCAIHSQEDYHIFTKLFNHCMQMPLDTLLGSLTQKEAESPPIKYTCVNCITSAEFDGPLILRLSLEYLLHLCIDSRESLQCESCGNRRVNMVSALRNSGEEGNIDPLQYAKYILRGCRNPSSGTLKGHAKRVIQAFLAKHDIAKEVYDTVKPQKVETIADSASTNALNAEAPCKDTQVLVQDAYLKACLAVIDAIDGLCPDTVFTQQCGRIIIDIISTGQSKLKALSVIKQKWCKDRYAHFVNKCLDMDPLNLYTHLFSILVTLLGDDNRLEIAQSTFEGLEFNDDIRWTQLLYLKCRFASKTEHIMSSVDVKERFMMILRRLCSGHHEDANHKTAAALSVSKLSMVVPPSLLEGQAAELLKQVTEQLIMPEKSCICGDMLQCEFAFIKHMMDLACRLAETLPTSEAGTAVALLQSEPMLKLTDKVCELNRPNYYIGDTIESNLLTSHAKLLRSLLRFRGRGSTSNITFDKVAACRMLEAVKGCYRCSYYGSDLALKDVIMTMVSIVSRIMGDEKSMSIRLPPFQDFACVTGLSSTNGGSTSETNVRESGTTSGNLGTLSHGVSRGWLTMISGFECVSNASNWLCLNTKRVSMTLLRFPYKRESDATDLKSTFRNLAILFPPASRKANNRSDEVFGAITLLNRILGSHSMYMQQLIVGDPYIYDVEYLIPFLTGRLCGMLSDQLYQYKLEFEDIFRDMVIRGVNPDYNHAPNRFAKWFSLSETSDAAERIYAQIQQMQFSVALGEAFSPVLMEQVVRNGVLELCILGLVSQTMRKEALKALGMVTKMLQNMLDAAIVRSAIPGSSGPFKIRRVGLFGVYQLHSLICFLQRCQLYAKSGNDALYVLLASQVVRRVTKPEDPLYQLANKYLLLRFEIKMDDVPLFFECFTVHTANDRPHCLSFILQLLLSSGHLLNDYGFLFRRRVLQQLMSFSLVETTTCEQRVQIYAFMRQCIKKNLGTVDELHSIGLATWVATASQLICDPAFRDEKDLVYSTLMVCQLTLMARDLALATSRQHREATDGNSEISTVKPPLKSQMACDTGCDTKAVHERQIGNTIESNIRDVVATFEALQRVAETWYKILTHIPDDEITYITSDGYHMYVIVLEEGLRNLSQTFLPPSAGAGGTTVSMVLTAANTTKLAIDRINSAIPDSL</sequence>
<dbReference type="GO" id="GO:0000463">
    <property type="term" value="P:maturation of LSU-rRNA from tricistronic rRNA transcript (SSU-rRNA, 5.8S rRNA, LSU-rRNA)"/>
    <property type="evidence" value="ECO:0007669"/>
    <property type="project" value="TreeGrafter"/>
</dbReference>
<dbReference type="EMBL" id="BDSA01000002">
    <property type="protein sequence ID" value="GBE60769.1"/>
    <property type="molecule type" value="Genomic_DNA"/>
</dbReference>
<evidence type="ECO:0000259" key="1">
    <source>
        <dbReference type="Pfam" id="PF16201"/>
    </source>
</evidence>
<dbReference type="GO" id="GO:0005730">
    <property type="term" value="C:nucleolus"/>
    <property type="evidence" value="ECO:0007669"/>
    <property type="project" value="TreeGrafter"/>
</dbReference>
<organism evidence="2 3">
    <name type="scientific">Babesia ovata</name>
    <dbReference type="NCBI Taxonomy" id="189622"/>
    <lineage>
        <taxon>Eukaryota</taxon>
        <taxon>Sar</taxon>
        <taxon>Alveolata</taxon>
        <taxon>Apicomplexa</taxon>
        <taxon>Aconoidasida</taxon>
        <taxon>Piroplasmida</taxon>
        <taxon>Babesiidae</taxon>
        <taxon>Babesia</taxon>
    </lineage>
</organism>
<dbReference type="RefSeq" id="XP_028867012.1">
    <property type="nucleotide sequence ID" value="XM_029011179.1"/>
</dbReference>
<dbReference type="GO" id="GO:0000466">
    <property type="term" value="P:maturation of 5.8S rRNA from tricistronic rRNA transcript (SSU-rRNA, 5.8S rRNA, LSU-rRNA)"/>
    <property type="evidence" value="ECO:0007669"/>
    <property type="project" value="TreeGrafter"/>
</dbReference>
<comment type="caution">
    <text evidence="2">The sequence shown here is derived from an EMBL/GenBank/DDBJ whole genome shotgun (WGS) entry which is preliminary data.</text>
</comment>
<keyword evidence="3" id="KW-1185">Reference proteome</keyword>
<evidence type="ECO:0000313" key="2">
    <source>
        <dbReference type="EMBL" id="GBE60769.1"/>
    </source>
</evidence>
<dbReference type="Pfam" id="PF16201">
    <property type="entry name" value="NopRA1"/>
    <property type="match status" value="1"/>
</dbReference>
<dbReference type="VEuPathDB" id="PiroplasmaDB:BOVATA_022620"/>
<dbReference type="PANTHER" id="PTHR13500">
    <property type="entry name" value="NUCLEOLAR PRERIBOSOMAL-ASSOCIATED PROTEIN 1"/>
    <property type="match status" value="1"/>
</dbReference>
<dbReference type="PANTHER" id="PTHR13500:SF0">
    <property type="entry name" value="NUCLEOLAR PRE-RIBOSOMAL-ASSOCIATED PROTEIN 1"/>
    <property type="match status" value="1"/>
</dbReference>
<reference evidence="2 3" key="1">
    <citation type="journal article" date="2017" name="BMC Genomics">
        <title>Whole-genome assembly of Babesia ovata and comparative genomics between closely related pathogens.</title>
        <authorList>
            <person name="Yamagishi J."/>
            <person name="Asada M."/>
            <person name="Hakimi H."/>
            <person name="Tanaka T.Q."/>
            <person name="Sugimoto C."/>
            <person name="Kawazu S."/>
        </authorList>
    </citation>
    <scope>NUCLEOTIDE SEQUENCE [LARGE SCALE GENOMIC DNA]</scope>
    <source>
        <strain evidence="2 3">Miyake</strain>
    </source>
</reference>
<gene>
    <name evidence="2" type="ORF">BOVATA_022620</name>
</gene>